<evidence type="ECO:0000256" key="2">
    <source>
        <dbReference type="SAM" id="MobiDB-lite"/>
    </source>
</evidence>
<proteinExistence type="predicted"/>
<accession>A0A8B7ZAI0</accession>
<dbReference type="GeneID" id="110985748"/>
<evidence type="ECO:0000313" key="4">
    <source>
        <dbReference type="RefSeq" id="XP_022102684.1"/>
    </source>
</evidence>
<protein>
    <submittedName>
        <fullName evidence="4">Uncharacterized protein LOC110985748 isoform X1</fullName>
    </submittedName>
</protein>
<feature type="coiled-coil region" evidence="1">
    <location>
        <begin position="197"/>
        <end position="231"/>
    </location>
</feature>
<name>A0A8B7ZAI0_ACAPL</name>
<gene>
    <name evidence="4" type="primary">LOC110985748</name>
</gene>
<feature type="region of interest" description="Disordered" evidence="2">
    <location>
        <begin position="317"/>
        <end position="352"/>
    </location>
</feature>
<keyword evidence="3" id="KW-1185">Reference proteome</keyword>
<keyword evidence="1" id="KW-0175">Coiled coil</keyword>
<feature type="region of interest" description="Disordered" evidence="2">
    <location>
        <begin position="123"/>
        <end position="188"/>
    </location>
</feature>
<feature type="compositionally biased region" description="Basic residues" evidence="2">
    <location>
        <begin position="326"/>
        <end position="340"/>
    </location>
</feature>
<dbReference type="OrthoDB" id="5987687at2759"/>
<feature type="compositionally biased region" description="Low complexity" evidence="2">
    <location>
        <begin position="440"/>
        <end position="449"/>
    </location>
</feature>
<organism evidence="3 4">
    <name type="scientific">Acanthaster planci</name>
    <name type="common">Crown-of-thorns starfish</name>
    <dbReference type="NCBI Taxonomy" id="133434"/>
    <lineage>
        <taxon>Eukaryota</taxon>
        <taxon>Metazoa</taxon>
        <taxon>Echinodermata</taxon>
        <taxon>Eleutherozoa</taxon>
        <taxon>Asterozoa</taxon>
        <taxon>Asteroidea</taxon>
        <taxon>Valvatacea</taxon>
        <taxon>Valvatida</taxon>
        <taxon>Acanthasteridae</taxon>
        <taxon>Acanthaster</taxon>
    </lineage>
</organism>
<dbReference type="RefSeq" id="XP_022102684.1">
    <property type="nucleotide sequence ID" value="XM_022246992.1"/>
</dbReference>
<evidence type="ECO:0000256" key="1">
    <source>
        <dbReference type="SAM" id="Coils"/>
    </source>
</evidence>
<evidence type="ECO:0000313" key="3">
    <source>
        <dbReference type="Proteomes" id="UP000694845"/>
    </source>
</evidence>
<feature type="compositionally biased region" description="Low complexity" evidence="2">
    <location>
        <begin position="124"/>
        <end position="134"/>
    </location>
</feature>
<feature type="compositionally biased region" description="Low complexity" evidence="2">
    <location>
        <begin position="146"/>
        <end position="186"/>
    </location>
</feature>
<feature type="compositionally biased region" description="Polar residues" evidence="2">
    <location>
        <begin position="95"/>
        <end position="111"/>
    </location>
</feature>
<feature type="region of interest" description="Disordered" evidence="2">
    <location>
        <begin position="90"/>
        <end position="111"/>
    </location>
</feature>
<sequence>MTDAVARLGRSWHNSRSNYIFIQSQLAPLARHFQFIVTVLVCHTYRAIAPQILSKHSGKMNPRIRHIPNIDDLPRRRLFNQEEMLAELDRVSSPEEYNSGQLQSTGNGRTMLDISQSRPAIRVSYSQASTSSTSDAPLNTLGFPQATSTPTSSDSESESQESASSILSERSAHSSSSLNTSAGSISVGSSAPSAVTLRMLYMQNKKLEAQLKKQNEELQDIKRNMRCAAANSGSKRVAVPRECSQAVREVYGKLYKDGTGGFNLSLTKTCQENELVVSTIVREVRSLHGREKWTCDQVRKAAKTYFSSLRDRKRRVDGGTYERHAKAAKKRSRKFRKLQRRQSAMRNSDLSEDMKRQLNEVMTIDFMSSEESMSEDEEEGASRNKTRRLLKLPWERSKLTSLKHKLDSQFAKTAPPVVSRLLPEFVISNVPSSRPPPASAPSWAVRPLN</sequence>
<dbReference type="Proteomes" id="UP000694845">
    <property type="component" value="Unplaced"/>
</dbReference>
<dbReference type="KEGG" id="aplc:110985748"/>
<reference evidence="4" key="1">
    <citation type="submission" date="2025-08" db="UniProtKB">
        <authorList>
            <consortium name="RefSeq"/>
        </authorList>
    </citation>
    <scope>IDENTIFICATION</scope>
</reference>
<feature type="region of interest" description="Disordered" evidence="2">
    <location>
        <begin position="428"/>
        <end position="449"/>
    </location>
</feature>
<dbReference type="AlphaFoldDB" id="A0A8B7ZAI0"/>